<accession>A0ABM8FHT4</accession>
<dbReference type="GO" id="GO:0008168">
    <property type="term" value="F:methyltransferase activity"/>
    <property type="evidence" value="ECO:0007669"/>
    <property type="project" value="UniProtKB-KW"/>
</dbReference>
<dbReference type="EMBL" id="AP027370">
    <property type="protein sequence ID" value="BDY11792.1"/>
    <property type="molecule type" value="Genomic_DNA"/>
</dbReference>
<keyword evidence="4" id="KW-1185">Reference proteome</keyword>
<evidence type="ECO:0000256" key="1">
    <source>
        <dbReference type="ARBA" id="ARBA00022679"/>
    </source>
</evidence>
<dbReference type="RefSeq" id="WP_286337008.1">
    <property type="nucleotide sequence ID" value="NZ_AP027370.1"/>
</dbReference>
<protein>
    <submittedName>
        <fullName evidence="3">Methyltransferase</fullName>
    </submittedName>
</protein>
<keyword evidence="1" id="KW-0808">Transferase</keyword>
<dbReference type="Gene3D" id="3.40.50.150">
    <property type="entry name" value="Vaccinia Virus protein VP39"/>
    <property type="match status" value="1"/>
</dbReference>
<keyword evidence="3" id="KW-0489">Methyltransferase</keyword>
<gene>
    <name evidence="3" type="ORF">HCR_01040</name>
</gene>
<dbReference type="CDD" id="cd02440">
    <property type="entry name" value="AdoMet_MTases"/>
    <property type="match status" value="1"/>
</dbReference>
<proteinExistence type="predicted"/>
<dbReference type="GO" id="GO:0032259">
    <property type="term" value="P:methylation"/>
    <property type="evidence" value="ECO:0007669"/>
    <property type="project" value="UniProtKB-KW"/>
</dbReference>
<dbReference type="Pfam" id="PF08241">
    <property type="entry name" value="Methyltransf_11"/>
    <property type="match status" value="1"/>
</dbReference>
<evidence type="ECO:0000313" key="3">
    <source>
        <dbReference type="EMBL" id="BDY11792.1"/>
    </source>
</evidence>
<dbReference type="SUPFAM" id="SSF53335">
    <property type="entry name" value="S-adenosyl-L-methionine-dependent methyltransferases"/>
    <property type="match status" value="1"/>
</dbReference>
<feature type="domain" description="Methyltransferase type 11" evidence="2">
    <location>
        <begin position="40"/>
        <end position="129"/>
    </location>
</feature>
<dbReference type="PANTHER" id="PTHR43861">
    <property type="entry name" value="TRANS-ACONITATE 2-METHYLTRANSFERASE-RELATED"/>
    <property type="match status" value="1"/>
</dbReference>
<name>A0ABM8FHT4_9BACT</name>
<dbReference type="PANTHER" id="PTHR43861:SF3">
    <property type="entry name" value="PUTATIVE (AFU_ORTHOLOGUE AFUA_2G14390)-RELATED"/>
    <property type="match status" value="1"/>
</dbReference>
<dbReference type="InterPro" id="IPR013216">
    <property type="entry name" value="Methyltransf_11"/>
</dbReference>
<dbReference type="Proteomes" id="UP001321445">
    <property type="component" value="Chromosome"/>
</dbReference>
<sequence length="199" mass="22034">MGFDQRAKTWDASDRRQALAEAVSNAIRTQTSLEKSMHLLDIGAGTGLLTRRLMPYVSRVTGVDTSAGMLEELRKIEGPVDTVEIDIMAYRPESSFDGIVSSMTLHHIENTEGLFRHLHGLLKPGGFIALADLAPEDGSFHDHGNEGVHHFGFDEKTLLLLSEKAGFIQPTCRIVHTVSKEGGRTYDIFLLYAIKPLHH</sequence>
<evidence type="ECO:0000259" key="2">
    <source>
        <dbReference type="Pfam" id="PF08241"/>
    </source>
</evidence>
<organism evidence="3 4">
    <name type="scientific">Hydrogenimonas cancrithermarum</name>
    <dbReference type="NCBI Taxonomy" id="2993563"/>
    <lineage>
        <taxon>Bacteria</taxon>
        <taxon>Pseudomonadati</taxon>
        <taxon>Campylobacterota</taxon>
        <taxon>Epsilonproteobacteria</taxon>
        <taxon>Campylobacterales</taxon>
        <taxon>Hydrogenimonadaceae</taxon>
        <taxon>Hydrogenimonas</taxon>
    </lineage>
</organism>
<dbReference type="InterPro" id="IPR029063">
    <property type="entry name" value="SAM-dependent_MTases_sf"/>
</dbReference>
<evidence type="ECO:0000313" key="4">
    <source>
        <dbReference type="Proteomes" id="UP001321445"/>
    </source>
</evidence>
<reference evidence="3 4" key="1">
    <citation type="submission" date="2023-03" db="EMBL/GenBank/DDBJ databases">
        <title>Description of Hydrogenimonas sp. ISO32.</title>
        <authorList>
            <person name="Mino S."/>
            <person name="Fukazawa S."/>
            <person name="Sawabe T."/>
        </authorList>
    </citation>
    <scope>NUCLEOTIDE SEQUENCE [LARGE SCALE GENOMIC DNA]</scope>
    <source>
        <strain evidence="3 4">ISO32</strain>
    </source>
</reference>